<comment type="caution">
    <text evidence="1">The sequence shown here is derived from an EMBL/GenBank/DDBJ whole genome shotgun (WGS) entry which is preliminary data.</text>
</comment>
<protein>
    <submittedName>
        <fullName evidence="1">Uncharacterized protein</fullName>
    </submittedName>
</protein>
<dbReference type="RefSeq" id="WP_190058240.1">
    <property type="nucleotide sequence ID" value="NZ_BMWH01000012.1"/>
</dbReference>
<keyword evidence="2" id="KW-1185">Reference proteome</keyword>
<reference evidence="1" key="1">
    <citation type="journal article" date="2014" name="Int. J. Syst. Evol. Microbiol.">
        <title>Complete genome sequence of Corynebacterium casei LMG S-19264T (=DSM 44701T), isolated from a smear-ripened cheese.</title>
        <authorList>
            <consortium name="US DOE Joint Genome Institute (JGI-PGF)"/>
            <person name="Walter F."/>
            <person name="Albersmeier A."/>
            <person name="Kalinowski J."/>
            <person name="Ruckert C."/>
        </authorList>
    </citation>
    <scope>NUCLEOTIDE SEQUENCE</scope>
    <source>
        <strain evidence="1">JCM 5016</strain>
    </source>
</reference>
<gene>
    <name evidence="1" type="ORF">GCM10010389_33820</name>
</gene>
<proteinExistence type="predicted"/>
<accession>A0A918VD79</accession>
<dbReference type="EMBL" id="BMWH01000012">
    <property type="protein sequence ID" value="GGZ92404.1"/>
    <property type="molecule type" value="Genomic_DNA"/>
</dbReference>
<dbReference type="AlphaFoldDB" id="A0A918VD79"/>
<name>A0A918VD79_9ACTN</name>
<dbReference type="Proteomes" id="UP000623010">
    <property type="component" value="Unassembled WGS sequence"/>
</dbReference>
<reference evidence="1" key="2">
    <citation type="submission" date="2020-09" db="EMBL/GenBank/DDBJ databases">
        <authorList>
            <person name="Sun Q."/>
            <person name="Ohkuma M."/>
        </authorList>
    </citation>
    <scope>NUCLEOTIDE SEQUENCE</scope>
    <source>
        <strain evidence="1">JCM 5016</strain>
    </source>
</reference>
<organism evidence="1 2">
    <name type="scientific">Streptomyces echinoruber</name>
    <dbReference type="NCBI Taxonomy" id="68898"/>
    <lineage>
        <taxon>Bacteria</taxon>
        <taxon>Bacillati</taxon>
        <taxon>Actinomycetota</taxon>
        <taxon>Actinomycetes</taxon>
        <taxon>Kitasatosporales</taxon>
        <taxon>Streptomycetaceae</taxon>
        <taxon>Streptomyces</taxon>
    </lineage>
</organism>
<evidence type="ECO:0000313" key="1">
    <source>
        <dbReference type="EMBL" id="GGZ92404.1"/>
    </source>
</evidence>
<sequence>MADDLRQQLAAYDRAVSLARETYWGMSSDERTVRAIAGKQLAEHAPSNRAEPFCDGCDGAPWPCSIALGAIKYADPHYN</sequence>
<evidence type="ECO:0000313" key="2">
    <source>
        <dbReference type="Proteomes" id="UP000623010"/>
    </source>
</evidence>